<reference evidence="1" key="2">
    <citation type="submission" date="2021-10" db="EMBL/GenBank/DDBJ databases">
        <authorList>
            <person name="Piombo E."/>
        </authorList>
    </citation>
    <scope>NUCLEOTIDE SEQUENCE</scope>
</reference>
<protein>
    <submittedName>
        <fullName evidence="1">Uncharacterized protein</fullName>
    </submittedName>
</protein>
<accession>A0ACA9TNT4</accession>
<sequence length="486" mass="55028">MSLLLYTEMENNSKNGGNKFISQGRLGEIVNERDVKDQLDKYDKKKSKKKSKKVWKLLQILGPSPPPKADNLKDATKICGDPSFKRIMAILVLIDRPTKIRSFLEHQVSDDKLPFDREDANDNECFNGWSRLTTSRFLECQGAVIPFFFRQIDKTNRKPIRITQHILPFLSFNKYRHSGGSSEIYRVNIHAEQHNFQNSPDGGRFIVKQLRGDSRRDIFKREFAVLRRFSNNAHPHIGSLLVAYEWNDSYHFIFPEARSTLAEFWKSPDIFPLTEEGDVLLWMVEQCRGLAAGLCQLHRHETESGKSLLEPESGLRPQNSRMHGRMKLIYGWHGDIKPENILWFPGSGTNMGTLKIADFGIAQFSTNLQSSRESLGFSPTYSAPEFSSSTSSLTNALCDVWALGCVYLEALAWAIGGCKLHGHLIRIKKVPDPAWFSLSSDEILVTDAFFISPHNTHGEKETPCVKPSVTESCGMTSIVATLAEKS</sequence>
<dbReference type="EMBL" id="CADEHS020000006">
    <property type="protein sequence ID" value="CAG9942615.1"/>
    <property type="molecule type" value="Genomic_DNA"/>
</dbReference>
<dbReference type="Proteomes" id="UP000836387">
    <property type="component" value="Unassembled WGS sequence"/>
</dbReference>
<comment type="caution">
    <text evidence="1">The sequence shown here is derived from an EMBL/GenBank/DDBJ whole genome shotgun (WGS) entry which is preliminary data.</text>
</comment>
<evidence type="ECO:0000313" key="2">
    <source>
        <dbReference type="Proteomes" id="UP000836387"/>
    </source>
</evidence>
<proteinExistence type="predicted"/>
<reference evidence="1" key="1">
    <citation type="submission" date="2020-04" db="EMBL/GenBank/DDBJ databases">
        <authorList>
            <person name="Broberg M."/>
        </authorList>
    </citation>
    <scope>NUCLEOTIDE SEQUENCE</scope>
</reference>
<name>A0ACA9TNT4_BIOOC</name>
<keyword evidence="2" id="KW-1185">Reference proteome</keyword>
<organism evidence="1 2">
    <name type="scientific">Clonostachys rosea f. rosea IK726</name>
    <dbReference type="NCBI Taxonomy" id="1349383"/>
    <lineage>
        <taxon>Eukaryota</taxon>
        <taxon>Fungi</taxon>
        <taxon>Dikarya</taxon>
        <taxon>Ascomycota</taxon>
        <taxon>Pezizomycotina</taxon>
        <taxon>Sordariomycetes</taxon>
        <taxon>Hypocreomycetidae</taxon>
        <taxon>Hypocreales</taxon>
        <taxon>Bionectriaceae</taxon>
        <taxon>Clonostachys</taxon>
    </lineage>
</organism>
<gene>
    <name evidence="1" type="ORF">CRV2_00009551</name>
</gene>
<evidence type="ECO:0000313" key="1">
    <source>
        <dbReference type="EMBL" id="CAG9942615.1"/>
    </source>
</evidence>